<dbReference type="Proteomes" id="UP000814140">
    <property type="component" value="Unassembled WGS sequence"/>
</dbReference>
<name>A0ACB8T3S0_9AGAM</name>
<organism evidence="1 2">
    <name type="scientific">Artomyces pyxidatus</name>
    <dbReference type="NCBI Taxonomy" id="48021"/>
    <lineage>
        <taxon>Eukaryota</taxon>
        <taxon>Fungi</taxon>
        <taxon>Dikarya</taxon>
        <taxon>Basidiomycota</taxon>
        <taxon>Agaricomycotina</taxon>
        <taxon>Agaricomycetes</taxon>
        <taxon>Russulales</taxon>
        <taxon>Auriscalpiaceae</taxon>
        <taxon>Artomyces</taxon>
    </lineage>
</organism>
<evidence type="ECO:0000313" key="2">
    <source>
        <dbReference type="Proteomes" id="UP000814140"/>
    </source>
</evidence>
<gene>
    <name evidence="1" type="ORF">BV25DRAFT_1803596</name>
</gene>
<dbReference type="EMBL" id="MU277206">
    <property type="protein sequence ID" value="KAI0062616.1"/>
    <property type="molecule type" value="Genomic_DNA"/>
</dbReference>
<accession>A0ACB8T3S0</accession>
<evidence type="ECO:0000313" key="1">
    <source>
        <dbReference type="EMBL" id="KAI0062616.1"/>
    </source>
</evidence>
<sequence>MPPSGPSQAPSAKVYSIRSDIHYSTATNTMTAMLELPGVKRGDLNIALVTEPYSKLRQVVVSGTSRPVFGEHEQEERDGRARAVHERRFGDFMRRYTVPFTTQAHDIGAQMQDGILILSIFLGPSISIDPPQTINIG</sequence>
<reference evidence="1" key="1">
    <citation type="submission" date="2021-03" db="EMBL/GenBank/DDBJ databases">
        <authorList>
            <consortium name="DOE Joint Genome Institute"/>
            <person name="Ahrendt S."/>
            <person name="Looney B.P."/>
            <person name="Miyauchi S."/>
            <person name="Morin E."/>
            <person name="Drula E."/>
            <person name="Courty P.E."/>
            <person name="Chicoki N."/>
            <person name="Fauchery L."/>
            <person name="Kohler A."/>
            <person name="Kuo A."/>
            <person name="Labutti K."/>
            <person name="Pangilinan J."/>
            <person name="Lipzen A."/>
            <person name="Riley R."/>
            <person name="Andreopoulos W."/>
            <person name="He G."/>
            <person name="Johnson J."/>
            <person name="Barry K.W."/>
            <person name="Grigoriev I.V."/>
            <person name="Nagy L."/>
            <person name="Hibbett D."/>
            <person name="Henrissat B."/>
            <person name="Matheny P.B."/>
            <person name="Labbe J."/>
            <person name="Martin F."/>
        </authorList>
    </citation>
    <scope>NUCLEOTIDE SEQUENCE</scope>
    <source>
        <strain evidence="1">HHB10654</strain>
    </source>
</reference>
<protein>
    <submittedName>
        <fullName evidence="1">Uncharacterized protein</fullName>
    </submittedName>
</protein>
<proteinExistence type="predicted"/>
<keyword evidence="2" id="KW-1185">Reference proteome</keyword>
<comment type="caution">
    <text evidence="1">The sequence shown here is derived from an EMBL/GenBank/DDBJ whole genome shotgun (WGS) entry which is preliminary data.</text>
</comment>
<reference evidence="1" key="2">
    <citation type="journal article" date="2022" name="New Phytol.">
        <title>Evolutionary transition to the ectomycorrhizal habit in the genomes of a hyperdiverse lineage of mushroom-forming fungi.</title>
        <authorList>
            <person name="Looney B."/>
            <person name="Miyauchi S."/>
            <person name="Morin E."/>
            <person name="Drula E."/>
            <person name="Courty P.E."/>
            <person name="Kohler A."/>
            <person name="Kuo A."/>
            <person name="LaButti K."/>
            <person name="Pangilinan J."/>
            <person name="Lipzen A."/>
            <person name="Riley R."/>
            <person name="Andreopoulos W."/>
            <person name="He G."/>
            <person name="Johnson J."/>
            <person name="Nolan M."/>
            <person name="Tritt A."/>
            <person name="Barry K.W."/>
            <person name="Grigoriev I.V."/>
            <person name="Nagy L.G."/>
            <person name="Hibbett D."/>
            <person name="Henrissat B."/>
            <person name="Matheny P.B."/>
            <person name="Labbe J."/>
            <person name="Martin F.M."/>
        </authorList>
    </citation>
    <scope>NUCLEOTIDE SEQUENCE</scope>
    <source>
        <strain evidence="1">HHB10654</strain>
    </source>
</reference>